<proteinExistence type="inferred from homology"/>
<evidence type="ECO:0000313" key="7">
    <source>
        <dbReference type="EMBL" id="MEE2035016.1"/>
    </source>
</evidence>
<keyword evidence="8" id="KW-1185">Reference proteome</keyword>
<comment type="subcellular location">
    <subcellularLocation>
        <location evidence="1">Cell envelope</location>
    </subcellularLocation>
</comment>
<name>A0ABU7JYD0_9NOCA</name>
<feature type="chain" id="PRO_5047063129" evidence="5">
    <location>
        <begin position="22"/>
        <end position="121"/>
    </location>
</feature>
<keyword evidence="4 5" id="KW-0732">Signal</keyword>
<comment type="caution">
    <text evidence="7">The sequence shown here is derived from an EMBL/GenBank/DDBJ whole genome shotgun (WGS) entry which is preliminary data.</text>
</comment>
<accession>A0ABU7JYD0</accession>
<dbReference type="Proteomes" id="UP001331936">
    <property type="component" value="Unassembled WGS sequence"/>
</dbReference>
<dbReference type="InterPro" id="IPR039424">
    <property type="entry name" value="SBP_5"/>
</dbReference>
<evidence type="ECO:0000313" key="8">
    <source>
        <dbReference type="Proteomes" id="UP001331936"/>
    </source>
</evidence>
<dbReference type="PROSITE" id="PS51257">
    <property type="entry name" value="PROKAR_LIPOPROTEIN"/>
    <property type="match status" value="1"/>
</dbReference>
<evidence type="ECO:0000259" key="6">
    <source>
        <dbReference type="Pfam" id="PF00496"/>
    </source>
</evidence>
<feature type="signal peptide" evidence="5">
    <location>
        <begin position="1"/>
        <end position="21"/>
    </location>
</feature>
<evidence type="ECO:0000256" key="3">
    <source>
        <dbReference type="ARBA" id="ARBA00022448"/>
    </source>
</evidence>
<evidence type="ECO:0000256" key="5">
    <source>
        <dbReference type="SAM" id="SignalP"/>
    </source>
</evidence>
<evidence type="ECO:0000256" key="2">
    <source>
        <dbReference type="ARBA" id="ARBA00005695"/>
    </source>
</evidence>
<dbReference type="EMBL" id="JAUZMZ010000220">
    <property type="protein sequence ID" value="MEE2035016.1"/>
    <property type="molecule type" value="Genomic_DNA"/>
</dbReference>
<evidence type="ECO:0000256" key="1">
    <source>
        <dbReference type="ARBA" id="ARBA00004196"/>
    </source>
</evidence>
<dbReference type="SUPFAM" id="SSF53850">
    <property type="entry name" value="Periplasmic binding protein-like II"/>
    <property type="match status" value="1"/>
</dbReference>
<feature type="domain" description="Solute-binding protein family 5" evidence="6">
    <location>
        <begin position="89"/>
        <end position="120"/>
    </location>
</feature>
<comment type="similarity">
    <text evidence="2">Belongs to the bacterial solute-binding protein 5 family.</text>
</comment>
<dbReference type="InterPro" id="IPR000914">
    <property type="entry name" value="SBP_5_dom"/>
</dbReference>
<dbReference type="PANTHER" id="PTHR30290:SF10">
    <property type="entry name" value="PERIPLASMIC OLIGOPEPTIDE-BINDING PROTEIN-RELATED"/>
    <property type="match status" value="1"/>
</dbReference>
<dbReference type="RefSeq" id="WP_330154361.1">
    <property type="nucleotide sequence ID" value="NZ_JAUZMZ010000220.1"/>
</dbReference>
<organism evidence="7 8">
    <name type="scientific">Rhodococcus chondri</name>
    <dbReference type="NCBI Taxonomy" id="3065941"/>
    <lineage>
        <taxon>Bacteria</taxon>
        <taxon>Bacillati</taxon>
        <taxon>Actinomycetota</taxon>
        <taxon>Actinomycetes</taxon>
        <taxon>Mycobacteriales</taxon>
        <taxon>Nocardiaceae</taxon>
        <taxon>Rhodococcus</taxon>
    </lineage>
</organism>
<reference evidence="7 8" key="1">
    <citation type="submission" date="2023-08" db="EMBL/GenBank/DDBJ databases">
        <authorList>
            <person name="Girao M."/>
            <person name="Carvalho M.F."/>
        </authorList>
    </citation>
    <scope>NUCLEOTIDE SEQUENCE [LARGE SCALE GENOMIC DNA]</scope>
    <source>
        <strain evidence="7 8">CC-R104</strain>
    </source>
</reference>
<evidence type="ECO:0000256" key="4">
    <source>
        <dbReference type="ARBA" id="ARBA00022729"/>
    </source>
</evidence>
<keyword evidence="3" id="KW-0813">Transport</keyword>
<dbReference type="Gene3D" id="3.40.190.10">
    <property type="entry name" value="Periplasmic binding protein-like II"/>
    <property type="match status" value="1"/>
</dbReference>
<protein>
    <submittedName>
        <fullName evidence="7">ABC transporter substrate-binding protein</fullName>
    </submittedName>
</protein>
<feature type="non-terminal residue" evidence="7">
    <location>
        <position position="121"/>
    </location>
</feature>
<gene>
    <name evidence="7" type="ORF">Q8814_23385</name>
</gene>
<dbReference type="PANTHER" id="PTHR30290">
    <property type="entry name" value="PERIPLASMIC BINDING COMPONENT OF ABC TRANSPORTER"/>
    <property type="match status" value="1"/>
</dbReference>
<dbReference type="Pfam" id="PF00496">
    <property type="entry name" value="SBP_bac_5"/>
    <property type="match status" value="1"/>
</dbReference>
<sequence>MIRSRTARLAVAFAASAALLAGCGQGGAESGGSVDLSSMDPVQGGSLRWGYVFTAPSLDPAQCGTSAGWQACQAIYGTLMSYDASDNSYAPAMAESVVTEDGRVWTLTLREGVTFTDGTPY</sequence>